<gene>
    <name evidence="2" type="ORF">PBS001_LOCUS1364</name>
</gene>
<dbReference type="Proteomes" id="UP001158986">
    <property type="component" value="Unassembled WGS sequence"/>
</dbReference>
<feature type="compositionally biased region" description="Basic and acidic residues" evidence="1">
    <location>
        <begin position="359"/>
        <end position="374"/>
    </location>
</feature>
<protein>
    <recommendedName>
        <fullName evidence="4">BSD domain-containing protein</fullName>
    </recommendedName>
</protein>
<evidence type="ECO:0000313" key="2">
    <source>
        <dbReference type="EMBL" id="CAH0514622.1"/>
    </source>
</evidence>
<feature type="compositionally biased region" description="Basic and acidic residues" evidence="1">
    <location>
        <begin position="71"/>
        <end position="96"/>
    </location>
</feature>
<evidence type="ECO:0000256" key="1">
    <source>
        <dbReference type="SAM" id="MobiDB-lite"/>
    </source>
</evidence>
<sequence>MSFSSFYSVVNVIKDKSAEALTTLSSDLQEFKSIVQEDVAELSKNVRQNIHDGQFGVERKESDQEETIENQNHDPDQHQDLDENQVKNPDYDRDINNKTLPTVTKAEEGPDLDPLIFLKNSLMSFNMGSTLESLNSVGSTMQGSLNSVQSSFTSVGNKMTLQNVTNSLESLEMMGSKLLNSADEFIGTLAGDAPYEREEKEELSERDLSARKFRMLALQEDSETYTKPPIDLGAFDEWKLATSTEELADIERELLENYPTEKRGADLLEHALNDDEEEIGWEIDSPKAKDEDGKPIFLADEFKEEEKVSSTAITNAPTSSSDGESWIELDERKGSTSSVPEATIVAASDTKVPEATPVSHEDSSKHGEDWGEWD</sequence>
<reference evidence="2 3" key="1">
    <citation type="submission" date="2021-11" db="EMBL/GenBank/DDBJ databases">
        <authorList>
            <person name="Islam A."/>
            <person name="Islam S."/>
            <person name="Flora M.S."/>
            <person name="Rahman M."/>
            <person name="Ziaur R.M."/>
            <person name="Epstein J.H."/>
            <person name="Hassan M."/>
            <person name="Klassen M."/>
            <person name="Woodard K."/>
            <person name="Webb A."/>
            <person name="Webby R.J."/>
            <person name="El Zowalaty M.E."/>
        </authorList>
    </citation>
    <scope>NUCLEOTIDE SEQUENCE [LARGE SCALE GENOMIC DNA]</scope>
    <source>
        <strain evidence="2">Pbs1</strain>
    </source>
</reference>
<accession>A0ABN8CNC2</accession>
<keyword evidence="3" id="KW-1185">Reference proteome</keyword>
<name>A0ABN8CNC2_9STRA</name>
<feature type="compositionally biased region" description="Polar residues" evidence="1">
    <location>
        <begin position="309"/>
        <end position="323"/>
    </location>
</feature>
<evidence type="ECO:0000313" key="3">
    <source>
        <dbReference type="Proteomes" id="UP001158986"/>
    </source>
</evidence>
<feature type="region of interest" description="Disordered" evidence="1">
    <location>
        <begin position="58"/>
        <end position="97"/>
    </location>
</feature>
<dbReference type="EMBL" id="CAKLCB010000079">
    <property type="protein sequence ID" value="CAH0514622.1"/>
    <property type="molecule type" value="Genomic_DNA"/>
</dbReference>
<comment type="caution">
    <text evidence="2">The sequence shown here is derived from an EMBL/GenBank/DDBJ whole genome shotgun (WGS) entry which is preliminary data.</text>
</comment>
<evidence type="ECO:0008006" key="4">
    <source>
        <dbReference type="Google" id="ProtNLM"/>
    </source>
</evidence>
<proteinExistence type="predicted"/>
<organism evidence="2 3">
    <name type="scientific">Peronospora belbahrii</name>
    <dbReference type="NCBI Taxonomy" id="622444"/>
    <lineage>
        <taxon>Eukaryota</taxon>
        <taxon>Sar</taxon>
        <taxon>Stramenopiles</taxon>
        <taxon>Oomycota</taxon>
        <taxon>Peronosporomycetes</taxon>
        <taxon>Peronosporales</taxon>
        <taxon>Peronosporaceae</taxon>
        <taxon>Peronospora</taxon>
    </lineage>
</organism>
<feature type="region of interest" description="Disordered" evidence="1">
    <location>
        <begin position="302"/>
        <end position="374"/>
    </location>
</feature>